<sequence>MRIFLNSQFYRLHFSVERFRTVKGLKIFILIRHVSICIWFCGPETAFCMHTLNAETQNVKHSDWQLIMYIYLCHFKIYANARIGICKKLWVILMFSAGEKLSNS</sequence>
<protein>
    <submittedName>
        <fullName evidence="1">Uncharacterized protein</fullName>
    </submittedName>
</protein>
<accession>A0A0X3PNU1</accession>
<gene>
    <name evidence="1" type="ORF">TR119883</name>
</gene>
<name>A0A0X3PNU1_SCHSO</name>
<organism evidence="1">
    <name type="scientific">Schistocephalus solidus</name>
    <name type="common">Tapeworm</name>
    <dbReference type="NCBI Taxonomy" id="70667"/>
    <lineage>
        <taxon>Eukaryota</taxon>
        <taxon>Metazoa</taxon>
        <taxon>Spiralia</taxon>
        <taxon>Lophotrochozoa</taxon>
        <taxon>Platyhelminthes</taxon>
        <taxon>Cestoda</taxon>
        <taxon>Eucestoda</taxon>
        <taxon>Diphyllobothriidea</taxon>
        <taxon>Diphyllobothriidae</taxon>
        <taxon>Schistocephalus</taxon>
    </lineage>
</organism>
<reference evidence="1" key="1">
    <citation type="submission" date="2016-01" db="EMBL/GenBank/DDBJ databases">
        <title>Reference transcriptome for the parasite Schistocephalus solidus: insights into the molecular evolution of parasitism.</title>
        <authorList>
            <person name="Hebert F.O."/>
            <person name="Grambauer S."/>
            <person name="Barber I."/>
            <person name="Landry C.R."/>
            <person name="Aubin-Horth N."/>
        </authorList>
    </citation>
    <scope>NUCLEOTIDE SEQUENCE</scope>
</reference>
<dbReference type="EMBL" id="GEEE01009640">
    <property type="protein sequence ID" value="JAP53585.1"/>
    <property type="molecule type" value="Transcribed_RNA"/>
</dbReference>
<dbReference type="AlphaFoldDB" id="A0A0X3PNU1"/>
<evidence type="ECO:0000313" key="1">
    <source>
        <dbReference type="EMBL" id="JAP53585.1"/>
    </source>
</evidence>
<proteinExistence type="predicted"/>